<dbReference type="AlphaFoldDB" id="A0AA35PMP5"/>
<evidence type="ECO:0000313" key="3">
    <source>
        <dbReference type="Proteomes" id="UP001178461"/>
    </source>
</evidence>
<accession>A0AA35PMP5</accession>
<reference evidence="2" key="1">
    <citation type="submission" date="2022-12" db="EMBL/GenBank/DDBJ databases">
        <authorList>
            <person name="Alioto T."/>
            <person name="Alioto T."/>
            <person name="Gomez Garrido J."/>
        </authorList>
    </citation>
    <scope>NUCLEOTIDE SEQUENCE</scope>
</reference>
<evidence type="ECO:0000256" key="1">
    <source>
        <dbReference type="SAM" id="MobiDB-lite"/>
    </source>
</evidence>
<feature type="compositionally biased region" description="Basic and acidic residues" evidence="1">
    <location>
        <begin position="1"/>
        <end position="18"/>
    </location>
</feature>
<keyword evidence="3" id="KW-1185">Reference proteome</keyword>
<gene>
    <name evidence="2" type="ORF">PODLI_1B024692</name>
</gene>
<evidence type="ECO:0000313" key="2">
    <source>
        <dbReference type="EMBL" id="CAI5793749.1"/>
    </source>
</evidence>
<dbReference type="Proteomes" id="UP001178461">
    <property type="component" value="Chromosome Z"/>
</dbReference>
<protein>
    <submittedName>
        <fullName evidence="2">Uncharacterized protein</fullName>
    </submittedName>
</protein>
<dbReference type="EMBL" id="OX395140">
    <property type="protein sequence ID" value="CAI5793749.1"/>
    <property type="molecule type" value="Genomic_DNA"/>
</dbReference>
<feature type="compositionally biased region" description="Basic and acidic residues" evidence="1">
    <location>
        <begin position="25"/>
        <end position="38"/>
    </location>
</feature>
<feature type="region of interest" description="Disordered" evidence="1">
    <location>
        <begin position="1"/>
        <end position="79"/>
    </location>
</feature>
<proteinExistence type="predicted"/>
<organism evidence="2 3">
    <name type="scientific">Podarcis lilfordi</name>
    <name type="common">Lilford's wall lizard</name>
    <dbReference type="NCBI Taxonomy" id="74358"/>
    <lineage>
        <taxon>Eukaryota</taxon>
        <taxon>Metazoa</taxon>
        <taxon>Chordata</taxon>
        <taxon>Craniata</taxon>
        <taxon>Vertebrata</taxon>
        <taxon>Euteleostomi</taxon>
        <taxon>Lepidosauria</taxon>
        <taxon>Squamata</taxon>
        <taxon>Bifurcata</taxon>
        <taxon>Unidentata</taxon>
        <taxon>Episquamata</taxon>
        <taxon>Laterata</taxon>
        <taxon>Lacertibaenia</taxon>
        <taxon>Lacertidae</taxon>
        <taxon>Podarcis</taxon>
    </lineage>
</organism>
<name>A0AA35PMP5_9SAUR</name>
<sequence length="173" mass="19780">MEHLDCNDDEFYETKPEEFVGDVVETQKNEDPEGGEKEEYVDDEMDSGSEHPNGNDEEQPATEEYTSKEADSPQHMTQKAFLDSIFGELPPKSLIKIKLLFPKPPHPLQRPQTKPLFFTEVSIAVDERRQDTTLDALIKDEKQEILKNHYVRIGGMLVMPVSVDGPLFTDEEK</sequence>